<keyword evidence="6" id="KW-1185">Reference proteome</keyword>
<dbReference type="InterPro" id="IPR013216">
    <property type="entry name" value="Methyltransf_11"/>
</dbReference>
<evidence type="ECO:0000256" key="3">
    <source>
        <dbReference type="ARBA" id="ARBA00022679"/>
    </source>
</evidence>
<dbReference type="AlphaFoldDB" id="A0A4R5TTD4"/>
<dbReference type="RefSeq" id="WP_133404962.1">
    <property type="nucleotide sequence ID" value="NZ_SMTK01000006.1"/>
</dbReference>
<evidence type="ECO:0000259" key="4">
    <source>
        <dbReference type="Pfam" id="PF08241"/>
    </source>
</evidence>
<keyword evidence="3 5" id="KW-0808">Transferase</keyword>
<dbReference type="PANTHER" id="PTHR44942">
    <property type="entry name" value="METHYLTRANSF_11 DOMAIN-CONTAINING PROTEIN"/>
    <property type="match status" value="1"/>
</dbReference>
<dbReference type="GO" id="GO:0008757">
    <property type="term" value="F:S-adenosylmethionine-dependent methyltransferase activity"/>
    <property type="evidence" value="ECO:0007669"/>
    <property type="project" value="InterPro"/>
</dbReference>
<dbReference type="SUPFAM" id="SSF53335">
    <property type="entry name" value="S-adenosyl-L-methionine-dependent methyltransferases"/>
    <property type="match status" value="1"/>
</dbReference>
<proteinExistence type="inferred from homology"/>
<name>A0A4R5TTD4_9MICC</name>
<protein>
    <submittedName>
        <fullName evidence="5">Class I SAM-dependent methyltransferase</fullName>
    </submittedName>
</protein>
<comment type="similarity">
    <text evidence="1">Belongs to the methyltransferase superfamily.</text>
</comment>
<dbReference type="Gene3D" id="3.40.50.150">
    <property type="entry name" value="Vaccinia Virus protein VP39"/>
    <property type="match status" value="1"/>
</dbReference>
<organism evidence="5 6">
    <name type="scientific">Arthrobacter crusticola</name>
    <dbReference type="NCBI Taxonomy" id="2547960"/>
    <lineage>
        <taxon>Bacteria</taxon>
        <taxon>Bacillati</taxon>
        <taxon>Actinomycetota</taxon>
        <taxon>Actinomycetes</taxon>
        <taxon>Micrococcales</taxon>
        <taxon>Micrococcaceae</taxon>
        <taxon>Arthrobacter</taxon>
    </lineage>
</organism>
<comment type="caution">
    <text evidence="5">The sequence shown here is derived from an EMBL/GenBank/DDBJ whole genome shotgun (WGS) entry which is preliminary data.</text>
</comment>
<accession>A0A4R5TTD4</accession>
<keyword evidence="2 5" id="KW-0489">Methyltransferase</keyword>
<evidence type="ECO:0000313" key="6">
    <source>
        <dbReference type="Proteomes" id="UP000295411"/>
    </source>
</evidence>
<dbReference type="OrthoDB" id="9797252at2"/>
<dbReference type="Pfam" id="PF08241">
    <property type="entry name" value="Methyltransf_11"/>
    <property type="match status" value="1"/>
</dbReference>
<dbReference type="EMBL" id="SMTK01000006">
    <property type="protein sequence ID" value="TDK23496.1"/>
    <property type="molecule type" value="Genomic_DNA"/>
</dbReference>
<dbReference type="PANTHER" id="PTHR44942:SF4">
    <property type="entry name" value="METHYLTRANSFERASE TYPE 11 DOMAIN-CONTAINING PROTEIN"/>
    <property type="match status" value="1"/>
</dbReference>
<evidence type="ECO:0000256" key="2">
    <source>
        <dbReference type="ARBA" id="ARBA00022603"/>
    </source>
</evidence>
<evidence type="ECO:0000256" key="1">
    <source>
        <dbReference type="ARBA" id="ARBA00008361"/>
    </source>
</evidence>
<gene>
    <name evidence="5" type="ORF">E2F48_16015</name>
</gene>
<feature type="domain" description="Methyltransferase type 11" evidence="4">
    <location>
        <begin position="45"/>
        <end position="132"/>
    </location>
</feature>
<sequence length="249" mass="27006">MDPGRRRSLAAGYLTGAGRYDRVRPSYPEQILEWLIPPGAASAADLGAGTGIFTRMLLDHGLTVTAVDPSADMLSVLASRLPGAAVLTGTAETTGLPGASVDLVTLAQAWHWVDPAAAAAEAARILAPGGTLGVLWNQLDVGLPWVHRLSRIMHAGDVYSPGYRPGFGPLFTRPEPMRVRWTQELDPAGVVDLAKSRSYYQRASEATRARLEANLRWYLHDYLAFEPDAVISLPYFTYAWRARAHATSP</sequence>
<dbReference type="CDD" id="cd02440">
    <property type="entry name" value="AdoMet_MTases"/>
    <property type="match status" value="1"/>
</dbReference>
<evidence type="ECO:0000313" key="5">
    <source>
        <dbReference type="EMBL" id="TDK23496.1"/>
    </source>
</evidence>
<reference evidence="5 6" key="1">
    <citation type="submission" date="2019-03" db="EMBL/GenBank/DDBJ databases">
        <title>Arthrobacter sp. nov., an bacterium isolated from biocrust in Mu Us Desert.</title>
        <authorList>
            <person name="Lixiong L."/>
        </authorList>
    </citation>
    <scope>NUCLEOTIDE SEQUENCE [LARGE SCALE GENOMIC DNA]</scope>
    <source>
        <strain evidence="5 6">SLN-3</strain>
    </source>
</reference>
<dbReference type="Proteomes" id="UP000295411">
    <property type="component" value="Unassembled WGS sequence"/>
</dbReference>
<dbReference type="InterPro" id="IPR051052">
    <property type="entry name" value="Diverse_substrate_MTase"/>
</dbReference>
<dbReference type="InterPro" id="IPR029063">
    <property type="entry name" value="SAM-dependent_MTases_sf"/>
</dbReference>
<dbReference type="GO" id="GO:0032259">
    <property type="term" value="P:methylation"/>
    <property type="evidence" value="ECO:0007669"/>
    <property type="project" value="UniProtKB-KW"/>
</dbReference>